<evidence type="ECO:0000313" key="1">
    <source>
        <dbReference type="EMBL" id="CAB5145006.1"/>
    </source>
</evidence>
<dbReference type="AlphaFoldDB" id="A0A6J7W795"/>
<name>A0A6J7W795_9ZZZZ</name>
<accession>A0A6J7W795</accession>
<dbReference type="EMBL" id="CAFBSA010000031">
    <property type="protein sequence ID" value="CAB5145006.1"/>
    <property type="molecule type" value="Genomic_DNA"/>
</dbReference>
<reference evidence="1" key="1">
    <citation type="submission" date="2020-05" db="EMBL/GenBank/DDBJ databases">
        <authorList>
            <person name="Chiriac C."/>
            <person name="Salcher M."/>
            <person name="Ghai R."/>
            <person name="Kavagutti S V."/>
        </authorList>
    </citation>
    <scope>NUCLEOTIDE SEQUENCE</scope>
</reference>
<gene>
    <name evidence="1" type="ORF">UFOPK4442_00290</name>
</gene>
<proteinExistence type="predicted"/>
<sequence>MYKEKISKNQSPTQDFEVLEPIQIESERLMLSIRLPEGIQKQTLNSDQLNTLSPYLENGALDAGKWAAGTVSLSLNGRLIADRIVREILL</sequence>
<protein>
    <submittedName>
        <fullName evidence="1">Unannotated protein</fullName>
    </submittedName>
</protein>
<organism evidence="1">
    <name type="scientific">freshwater metagenome</name>
    <dbReference type="NCBI Taxonomy" id="449393"/>
    <lineage>
        <taxon>unclassified sequences</taxon>
        <taxon>metagenomes</taxon>
        <taxon>ecological metagenomes</taxon>
    </lineage>
</organism>